<keyword evidence="4" id="KW-1185">Reference proteome</keyword>
<organism evidence="2 4">
    <name type="scientific">Puccinia graminis f. sp. tritici</name>
    <dbReference type="NCBI Taxonomy" id="56615"/>
    <lineage>
        <taxon>Eukaryota</taxon>
        <taxon>Fungi</taxon>
        <taxon>Dikarya</taxon>
        <taxon>Basidiomycota</taxon>
        <taxon>Pucciniomycotina</taxon>
        <taxon>Pucciniomycetes</taxon>
        <taxon>Pucciniales</taxon>
        <taxon>Pucciniaceae</taxon>
        <taxon>Puccinia</taxon>
    </lineage>
</organism>
<dbReference type="GO" id="GO:0006044">
    <property type="term" value="P:N-acetylglucosamine metabolic process"/>
    <property type="evidence" value="ECO:0007669"/>
    <property type="project" value="TreeGrafter"/>
</dbReference>
<evidence type="ECO:0000313" key="4">
    <source>
        <dbReference type="Proteomes" id="UP000324748"/>
    </source>
</evidence>
<comment type="caution">
    <text evidence="2">The sequence shown here is derived from an EMBL/GenBank/DDBJ whole genome shotgun (WGS) entry which is preliminary data.</text>
</comment>
<feature type="compositionally biased region" description="Polar residues" evidence="1">
    <location>
        <begin position="54"/>
        <end position="71"/>
    </location>
</feature>
<dbReference type="PANTHER" id="PTHR35020:SF2">
    <property type="entry name" value="N-ACETYLGLUCOSAMINE-INDUCED PROTEIN 1"/>
    <property type="match status" value="1"/>
</dbReference>
<dbReference type="InterPro" id="IPR022036">
    <property type="entry name" value="DUF3605"/>
</dbReference>
<feature type="compositionally biased region" description="Polar residues" evidence="1">
    <location>
        <begin position="35"/>
        <end position="46"/>
    </location>
</feature>
<evidence type="ECO:0000313" key="2">
    <source>
        <dbReference type="EMBL" id="KAA1096655.1"/>
    </source>
</evidence>
<dbReference type="PANTHER" id="PTHR35020">
    <property type="entry name" value="N-ACETYLGLUCOSAMINE-INDUCED PROTEIN 1"/>
    <property type="match status" value="1"/>
</dbReference>
<name>A0A5B0P543_PUCGR</name>
<feature type="compositionally biased region" description="Polar residues" evidence="1">
    <location>
        <begin position="1"/>
        <end position="25"/>
    </location>
</feature>
<evidence type="ECO:0000313" key="5">
    <source>
        <dbReference type="Proteomes" id="UP000325313"/>
    </source>
</evidence>
<evidence type="ECO:0000256" key="1">
    <source>
        <dbReference type="SAM" id="MobiDB-lite"/>
    </source>
</evidence>
<dbReference type="AlphaFoldDB" id="A0A5B0P543"/>
<feature type="region of interest" description="Disordered" evidence="1">
    <location>
        <begin position="1"/>
        <end position="71"/>
    </location>
</feature>
<dbReference type="EMBL" id="VDEP01000102">
    <property type="protein sequence ID" value="KAA1131765.1"/>
    <property type="molecule type" value="Genomic_DNA"/>
</dbReference>
<reference evidence="4 5" key="1">
    <citation type="submission" date="2019-05" db="EMBL/GenBank/DDBJ databases">
        <title>Emergence of the Ug99 lineage of the wheat stem rust pathogen through somatic hybridization.</title>
        <authorList>
            <person name="Li F."/>
            <person name="Upadhyaya N.M."/>
            <person name="Sperschneider J."/>
            <person name="Matny O."/>
            <person name="Nguyen-Phuc H."/>
            <person name="Mago R."/>
            <person name="Raley C."/>
            <person name="Miller M.E."/>
            <person name="Silverstein K.A.T."/>
            <person name="Henningsen E."/>
            <person name="Hirsch C.D."/>
            <person name="Visser B."/>
            <person name="Pretorius Z.A."/>
            <person name="Steffenson B.J."/>
            <person name="Schwessinger B."/>
            <person name="Dodds P.N."/>
            <person name="Figueroa M."/>
        </authorList>
    </citation>
    <scope>NUCLEOTIDE SEQUENCE [LARGE SCALE GENOMIC DNA]</scope>
    <source>
        <strain evidence="2">21-0</strain>
        <strain evidence="3 5">Ug99</strain>
    </source>
</reference>
<dbReference type="Pfam" id="PF12239">
    <property type="entry name" value="DUF3605"/>
    <property type="match status" value="1"/>
</dbReference>
<evidence type="ECO:0000313" key="3">
    <source>
        <dbReference type="EMBL" id="KAA1131765.1"/>
    </source>
</evidence>
<dbReference type="OrthoDB" id="2506056at2759"/>
<dbReference type="EMBL" id="VSWC01000067">
    <property type="protein sequence ID" value="KAA1096655.1"/>
    <property type="molecule type" value="Genomic_DNA"/>
</dbReference>
<protein>
    <submittedName>
        <fullName evidence="2">Uncharacterized protein</fullName>
    </submittedName>
</protein>
<sequence length="338" mass="39244">MLSNPTQQQPTINPFLKTQRTITRTPTHERVAKTSRITEMNSAPNHQQQQQQQDETNNINNPYNETPSTEPFNIDPDLFRVLAKNQAIIARSPPRFILFPPSSDHSTKQQQEEEEERSLIHIISRTQLDRLGRLADSEQLYFNEFSRIIKLKYDSSCLYLQQRLNFPLHLENKLNKDGGRGQPAFFCADGRLQDRRDYRVIRNEWPYAIPRDYQHIVVWSRLPLLDPSQARTSAELKQAHHQGLSGFENLSPELVDRLTQAGLNPDLKLTPFPAQIIHHHPGVRGGERAGLDAQIRAFIRTRWPYSRGFSDLLWFLNPVHLQSCPQLPHFHVFVKKTT</sequence>
<proteinExistence type="predicted"/>
<feature type="region of interest" description="Disordered" evidence="1">
    <location>
        <begin position="96"/>
        <end position="115"/>
    </location>
</feature>
<accession>A0A5B0P543</accession>
<gene>
    <name evidence="2" type="ORF">PGT21_024191</name>
    <name evidence="3" type="ORF">PGTUg99_022510</name>
</gene>
<dbReference type="GO" id="GO:0005737">
    <property type="term" value="C:cytoplasm"/>
    <property type="evidence" value="ECO:0007669"/>
    <property type="project" value="TreeGrafter"/>
</dbReference>
<dbReference type="Proteomes" id="UP000324748">
    <property type="component" value="Unassembled WGS sequence"/>
</dbReference>
<dbReference type="Proteomes" id="UP000325313">
    <property type="component" value="Unassembled WGS sequence"/>
</dbReference>